<reference evidence="12 13" key="1">
    <citation type="submission" date="2016-11" db="EMBL/GenBank/DDBJ databases">
        <authorList>
            <person name="Jaros S."/>
            <person name="Januszkiewicz K."/>
            <person name="Wedrychowicz H."/>
        </authorList>
    </citation>
    <scope>NUCLEOTIDE SEQUENCE [LARGE SCALE GENOMIC DNA]</scope>
    <source>
        <strain evidence="12 13">DSM 10502</strain>
    </source>
</reference>
<dbReference type="GO" id="GO:0003887">
    <property type="term" value="F:DNA-directed DNA polymerase activity"/>
    <property type="evidence" value="ECO:0007669"/>
    <property type="project" value="UniProtKB-KW"/>
</dbReference>
<keyword evidence="4" id="KW-0548">Nucleotidyltransferase</keyword>
<keyword evidence="6" id="KW-0239">DNA-directed DNA polymerase</keyword>
<feature type="region of interest" description="Disordered" evidence="9">
    <location>
        <begin position="90"/>
        <end position="115"/>
    </location>
</feature>
<sequence>MKYGQFLAALRRNGAKHVYLLAGEETYYIGKAEQAVLKALVPEEAARSECVQSFDGDVSADELTGLIDTVPFFAEKTVLLVRNSNLFREKKGDKDGDKEEKKAKSRKKGDPMERLMDRLSDMPDTSYVIFETSAKADKRRKIYKLVESVGAVLEAERERPWTIDEWLRGKLSELNRELDREAMAYFMNAVSMMQSIELEFLDEELNKLALSTENRRFTKKDISRVFASVPEVSGFAMLDAVSARDVKKAIVILERQLSEGTYLPLILAGLSRHVRQLWQAKELMARGVRGRALGQPLNLNPVIAEKIGRAAQGFDAKLLRRVFLFLCDADYKLKTGQGGEELLEEAVIALCRK</sequence>
<evidence type="ECO:0000259" key="11">
    <source>
        <dbReference type="Pfam" id="PF21694"/>
    </source>
</evidence>
<evidence type="ECO:0000313" key="12">
    <source>
        <dbReference type="EMBL" id="SHE36818.1"/>
    </source>
</evidence>
<evidence type="ECO:0000256" key="2">
    <source>
        <dbReference type="ARBA" id="ARBA00017703"/>
    </source>
</evidence>
<keyword evidence="5" id="KW-0235">DNA replication</keyword>
<dbReference type="InterPro" id="IPR048466">
    <property type="entry name" value="DNA_pol3_delta-like_C"/>
</dbReference>
<keyword evidence="3" id="KW-0808">Transferase</keyword>
<dbReference type="Pfam" id="PF06144">
    <property type="entry name" value="DNA_pol3_delta"/>
    <property type="match status" value="1"/>
</dbReference>
<dbReference type="InterPro" id="IPR027417">
    <property type="entry name" value="P-loop_NTPase"/>
</dbReference>
<dbReference type="NCBIfam" id="TIGR01128">
    <property type="entry name" value="holA"/>
    <property type="match status" value="1"/>
</dbReference>
<comment type="catalytic activity">
    <reaction evidence="8">
        <text>DNA(n) + a 2'-deoxyribonucleoside 5'-triphosphate = DNA(n+1) + diphosphate</text>
        <dbReference type="Rhea" id="RHEA:22508"/>
        <dbReference type="Rhea" id="RHEA-COMP:17339"/>
        <dbReference type="Rhea" id="RHEA-COMP:17340"/>
        <dbReference type="ChEBI" id="CHEBI:33019"/>
        <dbReference type="ChEBI" id="CHEBI:61560"/>
        <dbReference type="ChEBI" id="CHEBI:173112"/>
        <dbReference type="EC" id="2.7.7.7"/>
    </reaction>
</comment>
<gene>
    <name evidence="12" type="ORF">SAMN02745190_00283</name>
</gene>
<name>A0A1M4SXC2_9FIRM</name>
<dbReference type="EMBL" id="FQUG01000002">
    <property type="protein sequence ID" value="SHE36818.1"/>
    <property type="molecule type" value="Genomic_DNA"/>
</dbReference>
<dbReference type="OrthoDB" id="9775929at2"/>
<dbReference type="GO" id="GO:0006261">
    <property type="term" value="P:DNA-templated DNA replication"/>
    <property type="evidence" value="ECO:0007669"/>
    <property type="project" value="TreeGrafter"/>
</dbReference>
<dbReference type="SUPFAM" id="SSF52540">
    <property type="entry name" value="P-loop containing nucleoside triphosphate hydrolases"/>
    <property type="match status" value="1"/>
</dbReference>
<dbReference type="PANTHER" id="PTHR34388:SF1">
    <property type="entry name" value="DNA POLYMERASE III SUBUNIT DELTA"/>
    <property type="match status" value="1"/>
</dbReference>
<dbReference type="InterPro" id="IPR005790">
    <property type="entry name" value="DNA_polIII_delta"/>
</dbReference>
<evidence type="ECO:0000313" key="13">
    <source>
        <dbReference type="Proteomes" id="UP000184404"/>
    </source>
</evidence>
<dbReference type="PANTHER" id="PTHR34388">
    <property type="entry name" value="DNA POLYMERASE III SUBUNIT DELTA"/>
    <property type="match status" value="1"/>
</dbReference>
<comment type="similarity">
    <text evidence="7">Belongs to the DNA polymerase HolA subunit family.</text>
</comment>
<evidence type="ECO:0000256" key="1">
    <source>
        <dbReference type="ARBA" id="ARBA00012417"/>
    </source>
</evidence>
<feature type="domain" description="DNA polymerase III delta N-terminal" evidence="10">
    <location>
        <begin position="19"/>
        <end position="155"/>
    </location>
</feature>
<evidence type="ECO:0000256" key="8">
    <source>
        <dbReference type="ARBA" id="ARBA00049244"/>
    </source>
</evidence>
<protein>
    <recommendedName>
        <fullName evidence="2">DNA polymerase III subunit delta</fullName>
        <ecNumber evidence="1">2.7.7.7</ecNumber>
    </recommendedName>
</protein>
<dbReference type="InterPro" id="IPR008921">
    <property type="entry name" value="DNA_pol3_clamp-load_cplx_C"/>
</dbReference>
<keyword evidence="13" id="KW-1185">Reference proteome</keyword>
<dbReference type="InterPro" id="IPR010372">
    <property type="entry name" value="DNA_pol3_delta_N"/>
</dbReference>
<evidence type="ECO:0000256" key="9">
    <source>
        <dbReference type="SAM" id="MobiDB-lite"/>
    </source>
</evidence>
<evidence type="ECO:0000259" key="10">
    <source>
        <dbReference type="Pfam" id="PF06144"/>
    </source>
</evidence>
<dbReference type="Gene3D" id="1.20.272.10">
    <property type="match status" value="1"/>
</dbReference>
<dbReference type="GO" id="GO:0009360">
    <property type="term" value="C:DNA polymerase III complex"/>
    <property type="evidence" value="ECO:0007669"/>
    <property type="project" value="InterPro"/>
</dbReference>
<dbReference type="SUPFAM" id="SSF48019">
    <property type="entry name" value="post-AAA+ oligomerization domain-like"/>
    <property type="match status" value="1"/>
</dbReference>
<evidence type="ECO:0000256" key="7">
    <source>
        <dbReference type="ARBA" id="ARBA00034754"/>
    </source>
</evidence>
<dbReference type="Pfam" id="PF21694">
    <property type="entry name" value="DNA_pol3_delta_C"/>
    <property type="match status" value="1"/>
</dbReference>
<evidence type="ECO:0000256" key="5">
    <source>
        <dbReference type="ARBA" id="ARBA00022705"/>
    </source>
</evidence>
<dbReference type="Gene3D" id="1.10.8.60">
    <property type="match status" value="1"/>
</dbReference>
<accession>A0A1M4SXC2</accession>
<feature type="domain" description="DNA polymerase III delta subunit-like C-terminal" evidence="11">
    <location>
        <begin position="234"/>
        <end position="348"/>
    </location>
</feature>
<organism evidence="12 13">
    <name type="scientific">Schwartzia succinivorans DSM 10502</name>
    <dbReference type="NCBI Taxonomy" id="1123243"/>
    <lineage>
        <taxon>Bacteria</taxon>
        <taxon>Bacillati</taxon>
        <taxon>Bacillota</taxon>
        <taxon>Negativicutes</taxon>
        <taxon>Selenomonadales</taxon>
        <taxon>Selenomonadaceae</taxon>
        <taxon>Schwartzia</taxon>
    </lineage>
</organism>
<proteinExistence type="inferred from homology"/>
<dbReference type="RefSeq" id="WP_072934396.1">
    <property type="nucleotide sequence ID" value="NZ_FQUG01000002.1"/>
</dbReference>
<evidence type="ECO:0000256" key="4">
    <source>
        <dbReference type="ARBA" id="ARBA00022695"/>
    </source>
</evidence>
<dbReference type="Proteomes" id="UP000184404">
    <property type="component" value="Unassembled WGS sequence"/>
</dbReference>
<dbReference type="STRING" id="1123243.SAMN02745190_00283"/>
<dbReference type="AlphaFoldDB" id="A0A1M4SXC2"/>
<dbReference type="Gene3D" id="3.40.50.300">
    <property type="entry name" value="P-loop containing nucleotide triphosphate hydrolases"/>
    <property type="match status" value="1"/>
</dbReference>
<evidence type="ECO:0000256" key="6">
    <source>
        <dbReference type="ARBA" id="ARBA00022932"/>
    </source>
</evidence>
<dbReference type="GO" id="GO:0003677">
    <property type="term" value="F:DNA binding"/>
    <property type="evidence" value="ECO:0007669"/>
    <property type="project" value="InterPro"/>
</dbReference>
<evidence type="ECO:0000256" key="3">
    <source>
        <dbReference type="ARBA" id="ARBA00022679"/>
    </source>
</evidence>
<dbReference type="EC" id="2.7.7.7" evidence="1"/>